<keyword evidence="2" id="KW-1185">Reference proteome</keyword>
<reference evidence="1" key="1">
    <citation type="submission" date="2022-10" db="EMBL/GenBank/DDBJ databases">
        <title>Culturing micro-colonial fungi from biological soil crusts in the Mojave desert and describing Neophaeococcomyces mojavensis, and introducing the new genera and species Taxawa tesnikishii.</title>
        <authorList>
            <person name="Kurbessoian T."/>
            <person name="Stajich J.E."/>
        </authorList>
    </citation>
    <scope>NUCLEOTIDE SEQUENCE</scope>
    <source>
        <strain evidence="1">JES_112</strain>
    </source>
</reference>
<evidence type="ECO:0000313" key="1">
    <source>
        <dbReference type="EMBL" id="KAJ9653533.1"/>
    </source>
</evidence>
<sequence length="562" mass="63933">MFSFSARHIESNNGARRGTLNPARFYELASDTVHKQLRKCDDGPPPLSLLQTLIITTFYELVSCVQRVAWRLLGALIRIAYELRLHLVDLPSRPTLNNENPEPVEKWIAKEERRRAWWAIWEFEVFVTTIRRCPLGIHPSQHTTLLPVDDALWFKGQKSPSCFLEADPALRWKELQNSGNDSGKAWFIVINSLMRDAHCLSNPSVPSRPCAQDEDRHYRNTNSEDRQQINPDSEISLQLAILDNCVSCFSIALPQRLRYRSELLFAPSTTSTESTTQRRDSDKITIHVMIQLAKIMILHKDCFRNDSQALDQQLPEQYDYNNTSAAAELPTNSDRTAATSSAVWSRYLHAAENVVSSVRNASPDILSYGHPLLVNTFWMVAAIQIVQKTFAKTRSEKLVAQSNFDLLRLTIMQHGDYWSSPAVRIQNLERLESTLSAIRARMLSGKHTKKDRLNTTAHPPEEEIVSYSNSINTRSHEYSSCTIQNDNKQLESTQSVQQADAFSPESVFSFNNDEVTGTASANYSAMDFTIDFPMDTIFSEIWEQSQQNELYIASDPGAFNSF</sequence>
<accession>A0ACC3A0E3</accession>
<proteinExistence type="predicted"/>
<dbReference type="EMBL" id="JAPDRQ010000151">
    <property type="protein sequence ID" value="KAJ9653533.1"/>
    <property type="molecule type" value="Genomic_DNA"/>
</dbReference>
<name>A0ACC3A0E3_9EURO</name>
<protein>
    <submittedName>
        <fullName evidence="1">Uncharacterized protein</fullName>
    </submittedName>
</protein>
<comment type="caution">
    <text evidence="1">The sequence shown here is derived from an EMBL/GenBank/DDBJ whole genome shotgun (WGS) entry which is preliminary data.</text>
</comment>
<organism evidence="1 2">
    <name type="scientific">Neophaeococcomyces mojaviensis</name>
    <dbReference type="NCBI Taxonomy" id="3383035"/>
    <lineage>
        <taxon>Eukaryota</taxon>
        <taxon>Fungi</taxon>
        <taxon>Dikarya</taxon>
        <taxon>Ascomycota</taxon>
        <taxon>Pezizomycotina</taxon>
        <taxon>Eurotiomycetes</taxon>
        <taxon>Chaetothyriomycetidae</taxon>
        <taxon>Chaetothyriales</taxon>
        <taxon>Chaetothyriales incertae sedis</taxon>
        <taxon>Neophaeococcomyces</taxon>
    </lineage>
</organism>
<dbReference type="Proteomes" id="UP001172386">
    <property type="component" value="Unassembled WGS sequence"/>
</dbReference>
<gene>
    <name evidence="1" type="ORF">H2198_007315</name>
</gene>
<evidence type="ECO:0000313" key="2">
    <source>
        <dbReference type="Proteomes" id="UP001172386"/>
    </source>
</evidence>